<gene>
    <name evidence="1" type="ORF">CCAM_LOCUS34491</name>
</gene>
<evidence type="ECO:0000313" key="2">
    <source>
        <dbReference type="Proteomes" id="UP000595140"/>
    </source>
</evidence>
<dbReference type="AlphaFoldDB" id="A0A484MUT9"/>
<dbReference type="Proteomes" id="UP000595140">
    <property type="component" value="Unassembled WGS sequence"/>
</dbReference>
<dbReference type="OrthoDB" id="1302609at2759"/>
<dbReference type="EMBL" id="OOIL02004592">
    <property type="protein sequence ID" value="VFQ92715.1"/>
    <property type="molecule type" value="Genomic_DNA"/>
</dbReference>
<accession>A0A484MUT9</accession>
<sequence>MEPNVGALNASPVYARSVDDDKGVVDSFSFFYWCVKLDCFQYYPPIIGTACHQEILPRHLRSNFQKKFNSKKLKGLMYHAASTPDVSEFNRTMQQIKSQREEAYDWLLALPLEKWALCSDGGARYGILTTNLSESYNHVLKGCRSLPVYAIVKTTYKRLVKLFAERRTNGFTWLQAGFKFPKYIWNEKATITCLRDADLFQYMPL</sequence>
<proteinExistence type="predicted"/>
<reference evidence="1 2" key="1">
    <citation type="submission" date="2018-04" db="EMBL/GenBank/DDBJ databases">
        <authorList>
            <person name="Vogel A."/>
        </authorList>
    </citation>
    <scope>NUCLEOTIDE SEQUENCE [LARGE SCALE GENOMIC DNA]</scope>
</reference>
<name>A0A484MUT9_9ASTE</name>
<organism evidence="1 2">
    <name type="scientific">Cuscuta campestris</name>
    <dbReference type="NCBI Taxonomy" id="132261"/>
    <lineage>
        <taxon>Eukaryota</taxon>
        <taxon>Viridiplantae</taxon>
        <taxon>Streptophyta</taxon>
        <taxon>Embryophyta</taxon>
        <taxon>Tracheophyta</taxon>
        <taxon>Spermatophyta</taxon>
        <taxon>Magnoliopsida</taxon>
        <taxon>eudicotyledons</taxon>
        <taxon>Gunneridae</taxon>
        <taxon>Pentapetalae</taxon>
        <taxon>asterids</taxon>
        <taxon>lamiids</taxon>
        <taxon>Solanales</taxon>
        <taxon>Convolvulaceae</taxon>
        <taxon>Cuscuteae</taxon>
        <taxon>Cuscuta</taxon>
        <taxon>Cuscuta subgen. Grammica</taxon>
        <taxon>Cuscuta sect. Cleistogrammica</taxon>
    </lineage>
</organism>
<keyword evidence="2" id="KW-1185">Reference proteome</keyword>
<evidence type="ECO:0000313" key="1">
    <source>
        <dbReference type="EMBL" id="VFQ92715.1"/>
    </source>
</evidence>
<protein>
    <submittedName>
        <fullName evidence="1">Uncharacterized protein</fullName>
    </submittedName>
</protein>